<proteinExistence type="predicted"/>
<evidence type="ECO:0000313" key="2">
    <source>
        <dbReference type="Proteomes" id="UP000536835"/>
    </source>
</evidence>
<organism evidence="1 2">
    <name type="scientific">Parvularcula mediterranea</name>
    <dbReference type="NCBI Taxonomy" id="2732508"/>
    <lineage>
        <taxon>Bacteria</taxon>
        <taxon>Pseudomonadati</taxon>
        <taxon>Pseudomonadota</taxon>
        <taxon>Alphaproteobacteria</taxon>
        <taxon>Parvularculales</taxon>
        <taxon>Parvularculaceae</taxon>
        <taxon>Parvularcula</taxon>
    </lineage>
</organism>
<evidence type="ECO:0000313" key="1">
    <source>
        <dbReference type="EMBL" id="NNU15081.1"/>
    </source>
</evidence>
<reference evidence="1 2" key="1">
    <citation type="submission" date="2020-05" db="EMBL/GenBank/DDBJ databases">
        <title>Parvularcula mediterraneae sp. nov., isolated from polypropylene straw from shallow seawater of the seashore of Laganas in Zakynthos island, Greece.</title>
        <authorList>
            <person name="Szabo I."/>
            <person name="Al-Omari J."/>
            <person name="Rado J."/>
            <person name="Szerdahelyi G.S."/>
        </authorList>
    </citation>
    <scope>NUCLEOTIDE SEQUENCE [LARGE SCALE GENOMIC DNA]</scope>
    <source>
        <strain evidence="1 2">ZS-1/3</strain>
    </source>
</reference>
<gene>
    <name evidence="1" type="ORF">HK107_01925</name>
</gene>
<dbReference type="AlphaFoldDB" id="A0A7Y3W4C5"/>
<sequence length="187" mass="20556">MLAAPLAACGTTPATVSLEGQFTPAAPPPAEVRVMLDPHYGHTNCEIEDKLTLEGTDRADPYVSLAPDESGSFRLRPIAVAYKRKGMKGGAPLPTFFLGFFNEQDTIYAVGHQHSAFHYRTFDAATKEPVPRADACWRVVQGDYDQPEKRSQRLVLFLAPNFDSPKTCLPEGVFTPGGVVHRPHFEE</sequence>
<dbReference type="EMBL" id="JABFCX010000002">
    <property type="protein sequence ID" value="NNU15081.1"/>
    <property type="molecule type" value="Genomic_DNA"/>
</dbReference>
<accession>A0A7Y3W4C5</accession>
<name>A0A7Y3W4C5_9PROT</name>
<protein>
    <submittedName>
        <fullName evidence="1">Uncharacterized protein</fullName>
    </submittedName>
</protein>
<comment type="caution">
    <text evidence="1">The sequence shown here is derived from an EMBL/GenBank/DDBJ whole genome shotgun (WGS) entry which is preliminary data.</text>
</comment>
<dbReference type="Proteomes" id="UP000536835">
    <property type="component" value="Unassembled WGS sequence"/>
</dbReference>
<keyword evidence="2" id="KW-1185">Reference proteome</keyword>